<gene>
    <name evidence="1" type="ORF">EOD41_00085</name>
</gene>
<comment type="caution">
    <text evidence="1">The sequence shown here is derived from an EMBL/GenBank/DDBJ whole genome shotgun (WGS) entry which is preliminary data.</text>
</comment>
<dbReference type="AlphaFoldDB" id="A0A437MXH2"/>
<reference evidence="1 2" key="1">
    <citation type="submission" date="2019-01" db="EMBL/GenBank/DDBJ databases">
        <authorList>
            <person name="Chen W.-M."/>
        </authorList>
    </citation>
    <scope>NUCLEOTIDE SEQUENCE [LARGE SCALE GENOMIC DNA]</scope>
    <source>
        <strain evidence="1 2">YBJ-36</strain>
    </source>
</reference>
<dbReference type="Proteomes" id="UP000282759">
    <property type="component" value="Unassembled WGS sequence"/>
</dbReference>
<accession>A0A437MXH2</accession>
<name>A0A437MXH2_9SPHI</name>
<keyword evidence="2" id="KW-1185">Reference proteome</keyword>
<organism evidence="1 2">
    <name type="scientific">Mucilaginibacter limnophilus</name>
    <dbReference type="NCBI Taxonomy" id="1932778"/>
    <lineage>
        <taxon>Bacteria</taxon>
        <taxon>Pseudomonadati</taxon>
        <taxon>Bacteroidota</taxon>
        <taxon>Sphingobacteriia</taxon>
        <taxon>Sphingobacteriales</taxon>
        <taxon>Sphingobacteriaceae</taxon>
        <taxon>Mucilaginibacter</taxon>
    </lineage>
</organism>
<proteinExistence type="predicted"/>
<evidence type="ECO:0000313" key="1">
    <source>
        <dbReference type="EMBL" id="RVU02375.1"/>
    </source>
</evidence>
<dbReference type="EMBL" id="SACK01000001">
    <property type="protein sequence ID" value="RVU02375.1"/>
    <property type="molecule type" value="Genomic_DNA"/>
</dbReference>
<protein>
    <submittedName>
        <fullName evidence="1">Uncharacterized protein</fullName>
    </submittedName>
</protein>
<evidence type="ECO:0000313" key="2">
    <source>
        <dbReference type="Proteomes" id="UP000282759"/>
    </source>
</evidence>
<sequence>MILDCNFCYEYTVQYDIESSPFKEEIAALIYKGPLRKAAKPVSMLPTMKAYFQYMRLYWQDNPKYFSNLSLDKEQRN</sequence>